<evidence type="ECO:0000313" key="2">
    <source>
        <dbReference type="Proteomes" id="UP000578531"/>
    </source>
</evidence>
<sequence>MLTLVLHLLHRDDTMFGAWTIDHMTRVDQLQSKVEQLYRRVNSTVRTLTSVLRLLHHDVTMFGAWTIVHT</sequence>
<proteinExistence type="predicted"/>
<evidence type="ECO:0000313" key="1">
    <source>
        <dbReference type="EMBL" id="KAF6231991.1"/>
    </source>
</evidence>
<gene>
    <name evidence="1" type="ORF">HO173_009828</name>
</gene>
<organism evidence="1 2">
    <name type="scientific">Letharia columbiana</name>
    <dbReference type="NCBI Taxonomy" id="112416"/>
    <lineage>
        <taxon>Eukaryota</taxon>
        <taxon>Fungi</taxon>
        <taxon>Dikarya</taxon>
        <taxon>Ascomycota</taxon>
        <taxon>Pezizomycotina</taxon>
        <taxon>Lecanoromycetes</taxon>
        <taxon>OSLEUM clade</taxon>
        <taxon>Lecanoromycetidae</taxon>
        <taxon>Lecanorales</taxon>
        <taxon>Lecanorineae</taxon>
        <taxon>Parmeliaceae</taxon>
        <taxon>Letharia</taxon>
    </lineage>
</organism>
<keyword evidence="2" id="KW-1185">Reference proteome</keyword>
<name>A0A8H6L1E9_9LECA</name>
<dbReference type="Proteomes" id="UP000578531">
    <property type="component" value="Unassembled WGS sequence"/>
</dbReference>
<dbReference type="GeneID" id="59291477"/>
<dbReference type="AlphaFoldDB" id="A0A8H6L1E9"/>
<comment type="caution">
    <text evidence="1">The sequence shown here is derived from an EMBL/GenBank/DDBJ whole genome shotgun (WGS) entry which is preliminary data.</text>
</comment>
<reference evidence="1 2" key="1">
    <citation type="journal article" date="2020" name="Genomics">
        <title>Complete, high-quality genomes from long-read metagenomic sequencing of two wolf lichen thalli reveals enigmatic genome architecture.</title>
        <authorList>
            <person name="McKenzie S.K."/>
            <person name="Walston R.F."/>
            <person name="Allen J.L."/>
        </authorList>
    </citation>
    <scope>NUCLEOTIDE SEQUENCE [LARGE SCALE GENOMIC DNA]</scope>
    <source>
        <strain evidence="1">WasteWater2</strain>
    </source>
</reference>
<accession>A0A8H6L1E9</accession>
<protein>
    <submittedName>
        <fullName evidence="1">Uncharacterized protein</fullName>
    </submittedName>
</protein>
<dbReference type="RefSeq" id="XP_037161422.1">
    <property type="nucleotide sequence ID" value="XM_037311716.1"/>
</dbReference>
<dbReference type="EMBL" id="JACCJC010000052">
    <property type="protein sequence ID" value="KAF6231991.1"/>
    <property type="molecule type" value="Genomic_DNA"/>
</dbReference>